<gene>
    <name evidence="6" type="ORF">ABIC75_004471</name>
</gene>
<dbReference type="SUPFAM" id="SSF49401">
    <property type="entry name" value="Bacterial adhesins"/>
    <property type="match status" value="1"/>
</dbReference>
<dbReference type="InterPro" id="IPR036937">
    <property type="entry name" value="Adhesion_dom_fimbrial_sf"/>
</dbReference>
<evidence type="ECO:0000259" key="5">
    <source>
        <dbReference type="Pfam" id="PF00419"/>
    </source>
</evidence>
<comment type="subcellular location">
    <subcellularLocation>
        <location evidence="1">Fimbrium</location>
    </subcellularLocation>
</comment>
<accession>A0ABV2K3T4</accession>
<keyword evidence="4" id="KW-0281">Fimbrium</keyword>
<organism evidence="6 7">
    <name type="scientific">Dyella japonica</name>
    <dbReference type="NCBI Taxonomy" id="231455"/>
    <lineage>
        <taxon>Bacteria</taxon>
        <taxon>Pseudomonadati</taxon>
        <taxon>Pseudomonadota</taxon>
        <taxon>Gammaproteobacteria</taxon>
        <taxon>Lysobacterales</taxon>
        <taxon>Rhodanobacteraceae</taxon>
        <taxon>Dyella</taxon>
    </lineage>
</organism>
<evidence type="ECO:0000313" key="7">
    <source>
        <dbReference type="Proteomes" id="UP001549184"/>
    </source>
</evidence>
<dbReference type="RefSeq" id="WP_354016066.1">
    <property type="nucleotide sequence ID" value="NZ_JBEPMU010000009.1"/>
</dbReference>
<evidence type="ECO:0000256" key="1">
    <source>
        <dbReference type="ARBA" id="ARBA00004561"/>
    </source>
</evidence>
<sequence length="158" mass="16550">MAVLLAGSMASGRASDLTIRFTGQFVTSTCAVSIPDIDLGTYPAAAFTGSYQTYWVWSTVAAPNCTPDITTIHMKFTGTPDSTNNQLFKVVPVAGQGNIAGVAIELSTGTARITPNGTIDWQLGVGSTSYPISARFSQTSAVTPGVTKTPITVQFTYN</sequence>
<proteinExistence type="inferred from homology"/>
<dbReference type="InterPro" id="IPR008966">
    <property type="entry name" value="Adhesion_dom_sf"/>
</dbReference>
<dbReference type="InterPro" id="IPR050263">
    <property type="entry name" value="Bact_Fimbrial_Adh_Pro"/>
</dbReference>
<name>A0ABV2K3T4_9GAMM</name>
<keyword evidence="7" id="KW-1185">Reference proteome</keyword>
<dbReference type="PANTHER" id="PTHR33420:SF3">
    <property type="entry name" value="FIMBRIAL SUBUNIT ELFA"/>
    <property type="match status" value="1"/>
</dbReference>
<feature type="domain" description="Fimbrial-type adhesion" evidence="5">
    <location>
        <begin position="19"/>
        <end position="157"/>
    </location>
</feature>
<evidence type="ECO:0000256" key="4">
    <source>
        <dbReference type="ARBA" id="ARBA00023263"/>
    </source>
</evidence>
<dbReference type="InterPro" id="IPR000259">
    <property type="entry name" value="Adhesion_dom_fimbrial"/>
</dbReference>
<evidence type="ECO:0000313" key="6">
    <source>
        <dbReference type="EMBL" id="MET3654723.1"/>
    </source>
</evidence>
<dbReference type="Gene3D" id="2.60.40.1090">
    <property type="entry name" value="Fimbrial-type adhesion domain"/>
    <property type="match status" value="1"/>
</dbReference>
<dbReference type="Proteomes" id="UP001549184">
    <property type="component" value="Unassembled WGS sequence"/>
</dbReference>
<dbReference type="Pfam" id="PF00419">
    <property type="entry name" value="Fimbrial"/>
    <property type="match status" value="1"/>
</dbReference>
<evidence type="ECO:0000256" key="3">
    <source>
        <dbReference type="ARBA" id="ARBA00022729"/>
    </source>
</evidence>
<protein>
    <submittedName>
        <fullName evidence="6">Type 1 fimbria pilin</fullName>
    </submittedName>
</protein>
<dbReference type="EMBL" id="JBEPMU010000009">
    <property type="protein sequence ID" value="MET3654723.1"/>
    <property type="molecule type" value="Genomic_DNA"/>
</dbReference>
<keyword evidence="3" id="KW-0732">Signal</keyword>
<reference evidence="6 7" key="1">
    <citation type="submission" date="2024-06" db="EMBL/GenBank/DDBJ databases">
        <title>Sorghum-associated microbial communities from plants grown in Nebraska, USA.</title>
        <authorList>
            <person name="Schachtman D."/>
        </authorList>
    </citation>
    <scope>NUCLEOTIDE SEQUENCE [LARGE SCALE GENOMIC DNA]</scope>
    <source>
        <strain evidence="6 7">1073</strain>
    </source>
</reference>
<evidence type="ECO:0000256" key="2">
    <source>
        <dbReference type="ARBA" id="ARBA00006671"/>
    </source>
</evidence>
<dbReference type="PANTHER" id="PTHR33420">
    <property type="entry name" value="FIMBRIAL SUBUNIT ELFA-RELATED"/>
    <property type="match status" value="1"/>
</dbReference>
<comment type="caution">
    <text evidence="6">The sequence shown here is derived from an EMBL/GenBank/DDBJ whole genome shotgun (WGS) entry which is preliminary data.</text>
</comment>
<comment type="similarity">
    <text evidence="2">Belongs to the fimbrial protein family.</text>
</comment>